<keyword evidence="3" id="KW-1185">Reference proteome</keyword>
<dbReference type="STRING" id="1006576.DTL3_1696"/>
<dbReference type="OrthoDB" id="43323at2"/>
<dbReference type="KEGG" id="dtn:DTL3_1696"/>
<dbReference type="EMBL" id="LN824141">
    <property type="protein sequence ID" value="CEP78984.1"/>
    <property type="molecule type" value="Genomic_DNA"/>
</dbReference>
<evidence type="ECO:0000256" key="1">
    <source>
        <dbReference type="SAM" id="Coils"/>
    </source>
</evidence>
<dbReference type="AlphaFoldDB" id="A0A0C7P576"/>
<gene>
    <name evidence="2" type="ORF">DTL3_1696</name>
</gene>
<proteinExistence type="predicted"/>
<sequence>MNEKQNDKQEDKLKKIYQVKKELEKELEKKGIKITEKEEKKEKVKVVYKPDYEIEKLNVSINNLNNWFDLMINDIDLSNQKLAYFFELRLANKSIQEYNNQFGLMHLLRSDYQKAEKMFLINYNNYDSQVNLGFLKIIRKDEDSFNYLSDLIEKYPKNGLSYLTMSLFFLRERNYAQCYKFIEAANKILNYSYINIALSLYDKDIQKGLSFMSKSYLEGKAKKTLNLLNYYIAILMEDTEKASSTAVMLRDGDTACEKCVRMLSTSQVVEVPLYCMLYERVLFDIGKPKTYSNDDSELYEVLFYKYYNDNDSRNFNSLCKKIQYTFDKIPIALIPSIEPKGKPVFNLFSIPKNAIKVSLKGPTYFENLSTLFTEMGRQFGKSFTFYLDLPFFEALRLIFGWRICQFLYS</sequence>
<dbReference type="RefSeq" id="WP_045088327.1">
    <property type="nucleotide sequence ID" value="NZ_LN824141.1"/>
</dbReference>
<organism evidence="2 3">
    <name type="scientific">Defluviitoga tunisiensis</name>
    <dbReference type="NCBI Taxonomy" id="1006576"/>
    <lineage>
        <taxon>Bacteria</taxon>
        <taxon>Thermotogati</taxon>
        <taxon>Thermotogota</taxon>
        <taxon>Thermotogae</taxon>
        <taxon>Petrotogales</taxon>
        <taxon>Petrotogaceae</taxon>
        <taxon>Defluviitoga</taxon>
    </lineage>
</organism>
<dbReference type="Proteomes" id="UP000032809">
    <property type="component" value="Chromosome I"/>
</dbReference>
<evidence type="ECO:0000313" key="2">
    <source>
        <dbReference type="EMBL" id="CEP78984.1"/>
    </source>
</evidence>
<evidence type="ECO:0000313" key="3">
    <source>
        <dbReference type="Proteomes" id="UP000032809"/>
    </source>
</evidence>
<feature type="coiled-coil region" evidence="1">
    <location>
        <begin position="6"/>
        <end position="40"/>
    </location>
</feature>
<keyword evidence="1" id="KW-0175">Coiled coil</keyword>
<dbReference type="HOGENOM" id="CLU_681151_0_0_0"/>
<reference evidence="3" key="1">
    <citation type="submission" date="2014-11" db="EMBL/GenBank/DDBJ databases">
        <authorList>
            <person name="Wibberg D."/>
        </authorList>
    </citation>
    <scope>NUCLEOTIDE SEQUENCE [LARGE SCALE GENOMIC DNA]</scope>
    <source>
        <strain evidence="3">L3</strain>
    </source>
</reference>
<accession>A0A0C7P576</accession>
<name>A0A0C7P576_DEFTU</name>
<evidence type="ECO:0008006" key="4">
    <source>
        <dbReference type="Google" id="ProtNLM"/>
    </source>
</evidence>
<protein>
    <recommendedName>
        <fullName evidence="4">Tetratricopeptide repeat protein</fullName>
    </recommendedName>
</protein>